<dbReference type="UniPathway" id="UPA00109">
    <property type="reaction ID" value="UER00188"/>
</dbReference>
<evidence type="ECO:0000256" key="14">
    <source>
        <dbReference type="RuleBase" id="RU000504"/>
    </source>
</evidence>
<comment type="catalytic activity">
    <reaction evidence="14">
        <text>pyruvate + ATP = phosphoenolpyruvate + ADP + H(+)</text>
        <dbReference type="Rhea" id="RHEA:18157"/>
        <dbReference type="ChEBI" id="CHEBI:15361"/>
        <dbReference type="ChEBI" id="CHEBI:15378"/>
        <dbReference type="ChEBI" id="CHEBI:30616"/>
        <dbReference type="ChEBI" id="CHEBI:58702"/>
        <dbReference type="ChEBI" id="CHEBI:456216"/>
        <dbReference type="EC" id="2.7.1.40"/>
    </reaction>
</comment>
<dbReference type="GO" id="GO:0030955">
    <property type="term" value="F:potassium ion binding"/>
    <property type="evidence" value="ECO:0007669"/>
    <property type="project" value="UniProtKB-UniRule"/>
</dbReference>
<keyword evidence="8 14" id="KW-0418">Kinase</keyword>
<evidence type="ECO:0000256" key="5">
    <source>
        <dbReference type="ARBA" id="ARBA00022679"/>
    </source>
</evidence>
<dbReference type="NCBIfam" id="NF004491">
    <property type="entry name" value="PRK05826.1"/>
    <property type="match status" value="1"/>
</dbReference>
<evidence type="ECO:0000259" key="15">
    <source>
        <dbReference type="Pfam" id="PF00224"/>
    </source>
</evidence>
<protein>
    <recommendedName>
        <fullName evidence="4 13">Pyruvate kinase</fullName>
        <ecNumber evidence="4 13">2.7.1.40</ecNumber>
    </recommendedName>
</protein>
<evidence type="ECO:0000256" key="7">
    <source>
        <dbReference type="ARBA" id="ARBA00022741"/>
    </source>
</evidence>
<evidence type="ECO:0000256" key="6">
    <source>
        <dbReference type="ARBA" id="ARBA00022723"/>
    </source>
</evidence>
<evidence type="ECO:0000256" key="4">
    <source>
        <dbReference type="ARBA" id="ARBA00012142"/>
    </source>
</evidence>
<proteinExistence type="inferred from homology"/>
<dbReference type="SUPFAM" id="SSF50800">
    <property type="entry name" value="PK beta-barrel domain-like"/>
    <property type="match status" value="1"/>
</dbReference>
<gene>
    <name evidence="16" type="primary">pyk</name>
    <name evidence="16" type="ORF">FNV44_00150</name>
</gene>
<keyword evidence="12 16" id="KW-0670">Pyruvate</keyword>
<dbReference type="Proteomes" id="UP000315938">
    <property type="component" value="Unassembled WGS sequence"/>
</dbReference>
<dbReference type="AlphaFoldDB" id="A0A553IH04"/>
<comment type="pathway">
    <text evidence="2 14">Carbohydrate degradation; glycolysis; pyruvate from D-glyceraldehyde 3-phosphate: step 5/5.</text>
</comment>
<comment type="caution">
    <text evidence="16">The sequence shown here is derived from an EMBL/GenBank/DDBJ whole genome shotgun (WGS) entry which is preliminary data.</text>
</comment>
<dbReference type="Pfam" id="PF00224">
    <property type="entry name" value="PK"/>
    <property type="match status" value="1"/>
</dbReference>
<dbReference type="GO" id="GO:0004743">
    <property type="term" value="F:pyruvate kinase activity"/>
    <property type="evidence" value="ECO:0007669"/>
    <property type="project" value="UniProtKB-UniRule"/>
</dbReference>
<dbReference type="Gene3D" id="3.20.20.60">
    <property type="entry name" value="Phosphoenolpyruvate-binding domains"/>
    <property type="match status" value="1"/>
</dbReference>
<evidence type="ECO:0000256" key="10">
    <source>
        <dbReference type="ARBA" id="ARBA00022842"/>
    </source>
</evidence>
<comment type="cofactor">
    <cofactor evidence="1">
        <name>K(+)</name>
        <dbReference type="ChEBI" id="CHEBI:29103"/>
    </cofactor>
</comment>
<evidence type="ECO:0000256" key="11">
    <source>
        <dbReference type="ARBA" id="ARBA00023152"/>
    </source>
</evidence>
<keyword evidence="11 14" id="KW-0324">Glycolysis</keyword>
<dbReference type="FunFam" id="2.40.33.10:FF:000001">
    <property type="entry name" value="Pyruvate kinase"/>
    <property type="match status" value="1"/>
</dbReference>
<dbReference type="Gene3D" id="3.40.1380.20">
    <property type="entry name" value="Pyruvate kinase, C-terminal domain"/>
    <property type="match status" value="1"/>
</dbReference>
<dbReference type="SUPFAM" id="SSF52935">
    <property type="entry name" value="PK C-terminal domain-like"/>
    <property type="match status" value="1"/>
</dbReference>
<keyword evidence="7" id="KW-0547">Nucleotide-binding</keyword>
<evidence type="ECO:0000256" key="2">
    <source>
        <dbReference type="ARBA" id="ARBA00004997"/>
    </source>
</evidence>
<dbReference type="RefSeq" id="WP_012243031.1">
    <property type="nucleotide sequence ID" value="NZ_LXYB01000007.1"/>
</dbReference>
<dbReference type="InterPro" id="IPR015806">
    <property type="entry name" value="Pyrv_Knase_insert_dom_sf"/>
</dbReference>
<evidence type="ECO:0000313" key="17">
    <source>
        <dbReference type="Proteomes" id="UP000315938"/>
    </source>
</evidence>
<dbReference type="SUPFAM" id="SSF51621">
    <property type="entry name" value="Phosphoenolpyruvate/pyruvate domain"/>
    <property type="match status" value="1"/>
</dbReference>
<evidence type="ECO:0000256" key="13">
    <source>
        <dbReference type="NCBIfam" id="TIGR01064"/>
    </source>
</evidence>
<keyword evidence="6" id="KW-0479">Metal-binding</keyword>
<evidence type="ECO:0000256" key="8">
    <source>
        <dbReference type="ARBA" id="ARBA00022777"/>
    </source>
</evidence>
<dbReference type="InterPro" id="IPR011037">
    <property type="entry name" value="Pyrv_Knase-like_insert_dom_sf"/>
</dbReference>
<dbReference type="InterPro" id="IPR040442">
    <property type="entry name" value="Pyrv_kinase-like_dom_sf"/>
</dbReference>
<dbReference type="PANTHER" id="PTHR11817">
    <property type="entry name" value="PYRUVATE KINASE"/>
    <property type="match status" value="1"/>
</dbReference>
<organism evidence="16 17">
    <name type="scientific">Acholeplasma laidlawii</name>
    <dbReference type="NCBI Taxonomy" id="2148"/>
    <lineage>
        <taxon>Bacteria</taxon>
        <taxon>Bacillati</taxon>
        <taxon>Mycoplasmatota</taxon>
        <taxon>Mollicutes</taxon>
        <taxon>Acholeplasmatales</taxon>
        <taxon>Acholeplasmataceae</taxon>
        <taxon>Acholeplasma</taxon>
    </lineage>
</organism>
<dbReference type="InterPro" id="IPR036918">
    <property type="entry name" value="Pyrv_Knase_C_sf"/>
</dbReference>
<sequence>MRKTKIVCTLGPASEDKAVMTQLVKAGMNVARFNFSHGDYEEHGNRLKTIQSINEELGTHVAYLLDTKGPEIRTHEFDGKVEIQKNSIVRIGFTPVLGNKERFSVSYPGLFDDMKVGEFVSVDDGYLTLEVIEKDTKNNELVTKALNTHTVKSRRGVNIPGVVLNMPFISEKDASDIKFAATMGYDFVAASFVRRGEDAQAVRDILDNNGGKDVQIIAKIENQEGMDNLDDILDVVDGIMVARGDLGIEVEGELVPMYQSEMIDKCLELGKVVIVATQMLESMQKNPRPTRAEVSDVFNAVREGTSATMLSGESAAGDYPIESVKKMASIDAKAESTLDYEVFLDGYFMGDSNIDAIAQSAAKLVLEYEVDVVITTGVDVAKSFAAYHTQAINIAVVKNAKEARALALHFGVYPVLSKDEASKFLDKLGLVEGDFVLEVTNSSTKLLEIK</sequence>
<keyword evidence="5 14" id="KW-0808">Transferase</keyword>
<accession>A0A553IH04</accession>
<evidence type="ECO:0000313" key="16">
    <source>
        <dbReference type="EMBL" id="TRX99485.1"/>
    </source>
</evidence>
<dbReference type="InterPro" id="IPR015813">
    <property type="entry name" value="Pyrv/PenolPyrv_kinase-like_dom"/>
</dbReference>
<dbReference type="GO" id="GO:0005524">
    <property type="term" value="F:ATP binding"/>
    <property type="evidence" value="ECO:0007669"/>
    <property type="project" value="UniProtKB-KW"/>
</dbReference>
<evidence type="ECO:0000256" key="3">
    <source>
        <dbReference type="ARBA" id="ARBA00008663"/>
    </source>
</evidence>
<evidence type="ECO:0000256" key="9">
    <source>
        <dbReference type="ARBA" id="ARBA00022840"/>
    </source>
</evidence>
<dbReference type="EC" id="2.7.1.40" evidence="4 13"/>
<dbReference type="OMA" id="HQGRYDR"/>
<reference evidence="16 17" key="1">
    <citation type="submission" date="2019-07" db="EMBL/GenBank/DDBJ databases">
        <title>Genome sequence of Acholeplasma laidlawii strain with increased resistance to erythromycin.</title>
        <authorList>
            <person name="Medvedeva E.S."/>
            <person name="Baranova N.B."/>
            <person name="Siniagina M.N."/>
            <person name="Mouzykantov A."/>
            <person name="Chernova O.A."/>
            <person name="Chernov V.M."/>
        </authorList>
    </citation>
    <scope>NUCLEOTIDE SEQUENCE [LARGE SCALE GENOMIC DNA]</scope>
    <source>
        <strain evidence="16 17">PG8REry</strain>
    </source>
</reference>
<dbReference type="EMBL" id="VKID01000001">
    <property type="protein sequence ID" value="TRX99485.1"/>
    <property type="molecule type" value="Genomic_DNA"/>
</dbReference>
<dbReference type="GO" id="GO:0016301">
    <property type="term" value="F:kinase activity"/>
    <property type="evidence" value="ECO:0007669"/>
    <property type="project" value="UniProtKB-KW"/>
</dbReference>
<dbReference type="InterPro" id="IPR018209">
    <property type="entry name" value="Pyrv_Knase_AS"/>
</dbReference>
<dbReference type="NCBIfam" id="NF004978">
    <property type="entry name" value="PRK06354.1"/>
    <property type="match status" value="1"/>
</dbReference>
<dbReference type="PROSITE" id="PS00110">
    <property type="entry name" value="PYRUVATE_KINASE"/>
    <property type="match status" value="1"/>
</dbReference>
<comment type="similarity">
    <text evidence="3 14">Belongs to the pyruvate kinase family.</text>
</comment>
<dbReference type="InterPro" id="IPR015793">
    <property type="entry name" value="Pyrv_Knase_brl"/>
</dbReference>
<dbReference type="Gene3D" id="2.40.33.10">
    <property type="entry name" value="PK beta-barrel domain-like"/>
    <property type="match status" value="1"/>
</dbReference>
<dbReference type="GO" id="GO:0000287">
    <property type="term" value="F:magnesium ion binding"/>
    <property type="evidence" value="ECO:0007669"/>
    <property type="project" value="UniProtKB-UniRule"/>
</dbReference>
<dbReference type="InterPro" id="IPR001697">
    <property type="entry name" value="Pyr_Knase"/>
</dbReference>
<feature type="domain" description="Pyruvate kinase barrel" evidence="15">
    <location>
        <begin position="1"/>
        <end position="324"/>
    </location>
</feature>
<dbReference type="PRINTS" id="PR01050">
    <property type="entry name" value="PYRUVTKNASE"/>
</dbReference>
<name>A0A553IH04_ACHLA</name>
<evidence type="ECO:0000256" key="12">
    <source>
        <dbReference type="ARBA" id="ARBA00023317"/>
    </source>
</evidence>
<keyword evidence="10 14" id="KW-0460">Magnesium</keyword>
<evidence type="ECO:0000256" key="1">
    <source>
        <dbReference type="ARBA" id="ARBA00001958"/>
    </source>
</evidence>
<keyword evidence="9" id="KW-0067">ATP-binding</keyword>
<dbReference type="NCBIfam" id="TIGR01064">
    <property type="entry name" value="pyruv_kin"/>
    <property type="match status" value="1"/>
</dbReference>